<dbReference type="InterPro" id="IPR050882">
    <property type="entry name" value="Prepilin_peptidase/N-MTase"/>
</dbReference>
<dbReference type="EMBL" id="RDSM01000002">
    <property type="protein sequence ID" value="RXH56255.1"/>
    <property type="molecule type" value="Genomic_DNA"/>
</dbReference>
<feature type="transmembrane region" description="Helical" evidence="7">
    <location>
        <begin position="42"/>
        <end position="63"/>
    </location>
</feature>
<dbReference type="PANTHER" id="PTHR30487">
    <property type="entry name" value="TYPE 4 PREPILIN-LIKE PROTEINS LEADER PEPTIDE-PROCESSING ENZYME"/>
    <property type="match status" value="1"/>
</dbReference>
<dbReference type="Proteomes" id="UP000289437">
    <property type="component" value="Unassembled WGS sequence"/>
</dbReference>
<feature type="transmembrane region" description="Helical" evidence="7">
    <location>
        <begin position="75"/>
        <end position="94"/>
    </location>
</feature>
<proteinExistence type="inferred from homology"/>
<dbReference type="Pfam" id="PF01478">
    <property type="entry name" value="Peptidase_A24"/>
    <property type="match status" value="1"/>
</dbReference>
<evidence type="ECO:0000256" key="6">
    <source>
        <dbReference type="ARBA" id="ARBA00023136"/>
    </source>
</evidence>
<feature type="transmembrane region" description="Helical" evidence="7">
    <location>
        <begin position="12"/>
        <end position="36"/>
    </location>
</feature>
<dbReference type="Pfam" id="PF06750">
    <property type="entry name" value="A24_N_bact"/>
    <property type="match status" value="1"/>
</dbReference>
<evidence type="ECO:0000256" key="3">
    <source>
        <dbReference type="ARBA" id="ARBA00022475"/>
    </source>
</evidence>
<feature type="domain" description="Prepilin peptidase A24 N-terminal" evidence="9">
    <location>
        <begin position="1"/>
        <end position="33"/>
    </location>
</feature>
<gene>
    <name evidence="10" type="ORF">GRAN_3112</name>
</gene>
<evidence type="ECO:0000256" key="5">
    <source>
        <dbReference type="ARBA" id="ARBA00022989"/>
    </source>
</evidence>
<feature type="transmembrane region" description="Helical" evidence="7">
    <location>
        <begin position="211"/>
        <end position="236"/>
    </location>
</feature>
<feature type="transmembrane region" description="Helical" evidence="7">
    <location>
        <begin position="166"/>
        <end position="199"/>
    </location>
</feature>
<dbReference type="InterPro" id="IPR000045">
    <property type="entry name" value="Prepilin_IV_endopep_pep"/>
</dbReference>
<keyword evidence="5 7" id="KW-1133">Transmembrane helix</keyword>
<evidence type="ECO:0000256" key="2">
    <source>
        <dbReference type="ARBA" id="ARBA00005801"/>
    </source>
</evidence>
<dbReference type="InterPro" id="IPR010627">
    <property type="entry name" value="Prepilin_pept_A24_N"/>
</dbReference>
<keyword evidence="3" id="KW-1003">Cell membrane</keyword>
<name>A0A4Q0SYI2_9BACT</name>
<comment type="similarity">
    <text evidence="2">Belongs to the peptidase A24 family.</text>
</comment>
<dbReference type="AlphaFoldDB" id="A0A4Q0SYI2"/>
<feature type="domain" description="Prepilin type IV endopeptidase peptidase" evidence="8">
    <location>
        <begin position="54"/>
        <end position="194"/>
    </location>
</feature>
<keyword evidence="11" id="KW-1185">Reference proteome</keyword>
<feature type="transmembrane region" description="Helical" evidence="7">
    <location>
        <begin position="127"/>
        <end position="146"/>
    </location>
</feature>
<accession>A0A4Q0SYI2</accession>
<evidence type="ECO:0000256" key="4">
    <source>
        <dbReference type="ARBA" id="ARBA00022692"/>
    </source>
</evidence>
<keyword evidence="6 7" id="KW-0472">Membrane</keyword>
<organism evidence="10 11">
    <name type="scientific">Granulicella sibirica</name>
    <dbReference type="NCBI Taxonomy" id="2479048"/>
    <lineage>
        <taxon>Bacteria</taxon>
        <taxon>Pseudomonadati</taxon>
        <taxon>Acidobacteriota</taxon>
        <taxon>Terriglobia</taxon>
        <taxon>Terriglobales</taxon>
        <taxon>Acidobacteriaceae</taxon>
        <taxon>Granulicella</taxon>
    </lineage>
</organism>
<evidence type="ECO:0000256" key="1">
    <source>
        <dbReference type="ARBA" id="ARBA00004651"/>
    </source>
</evidence>
<evidence type="ECO:0000259" key="9">
    <source>
        <dbReference type="Pfam" id="PF06750"/>
    </source>
</evidence>
<dbReference type="GO" id="GO:0006465">
    <property type="term" value="P:signal peptide processing"/>
    <property type="evidence" value="ECO:0007669"/>
    <property type="project" value="TreeGrafter"/>
</dbReference>
<dbReference type="GO" id="GO:0004190">
    <property type="term" value="F:aspartic-type endopeptidase activity"/>
    <property type="evidence" value="ECO:0007669"/>
    <property type="project" value="InterPro"/>
</dbReference>
<protein>
    <submittedName>
        <fullName evidence="10">Leader peptidase (Prepilin peptidase)</fullName>
    </submittedName>
</protein>
<evidence type="ECO:0000256" key="7">
    <source>
        <dbReference type="SAM" id="Phobius"/>
    </source>
</evidence>
<comment type="subcellular location">
    <subcellularLocation>
        <location evidence="1">Cell membrane</location>
        <topology evidence="1">Multi-pass membrane protein</topology>
    </subcellularLocation>
</comment>
<dbReference type="PANTHER" id="PTHR30487:SF0">
    <property type="entry name" value="PREPILIN LEADER PEPTIDASE_N-METHYLTRANSFERASE-RELATED"/>
    <property type="match status" value="1"/>
</dbReference>
<sequence length="238" mass="25143">MLLRARCRTCHAAISPVYPVVELAVGVWFAIAASYIGRAETMEVLIADISFAVVGFLLIGLIVMDWQTHLLPDAFTLTGIAIALFLVCSQAIFLGPTEDQVLLRHKAPITAAMSVEKGNVFLTGPEALIGGRIVATLAAAGLLLLVRGAYKALRGREGMGLGDVKLLAMIAAFLGFWPAILALFLGVLTASFFAAFLLFRGRATSATRLPFGSFLAAGGLAASLFGTNIISAYISLLR</sequence>
<evidence type="ECO:0000259" key="8">
    <source>
        <dbReference type="Pfam" id="PF01478"/>
    </source>
</evidence>
<evidence type="ECO:0000313" key="11">
    <source>
        <dbReference type="Proteomes" id="UP000289437"/>
    </source>
</evidence>
<evidence type="ECO:0000313" key="10">
    <source>
        <dbReference type="EMBL" id="RXH56255.1"/>
    </source>
</evidence>
<keyword evidence="4 7" id="KW-0812">Transmembrane</keyword>
<reference evidence="10 11" key="1">
    <citation type="submission" date="2018-11" db="EMBL/GenBank/DDBJ databases">
        <authorList>
            <person name="Mardanov A.V."/>
            <person name="Ravin N.V."/>
            <person name="Dedysh S.N."/>
        </authorList>
    </citation>
    <scope>NUCLEOTIDE SEQUENCE [LARGE SCALE GENOMIC DNA]</scope>
    <source>
        <strain evidence="10 11">AF10</strain>
    </source>
</reference>
<dbReference type="GO" id="GO:0005886">
    <property type="term" value="C:plasma membrane"/>
    <property type="evidence" value="ECO:0007669"/>
    <property type="project" value="UniProtKB-SubCell"/>
</dbReference>
<dbReference type="Gene3D" id="1.20.120.1220">
    <property type="match status" value="1"/>
</dbReference>
<comment type="caution">
    <text evidence="10">The sequence shown here is derived from an EMBL/GenBank/DDBJ whole genome shotgun (WGS) entry which is preliminary data.</text>
</comment>
<reference evidence="11" key="2">
    <citation type="submission" date="2019-02" db="EMBL/GenBank/DDBJ databases">
        <title>Granulicella sibirica sp. nov., a psychrotolerant acidobacterium isolated from an organic soil layer in forested tundra, West Siberia.</title>
        <authorList>
            <person name="Oshkin I.Y."/>
            <person name="Kulichevskaya I.S."/>
            <person name="Rijpstra W.I.C."/>
            <person name="Sinninghe Damste J.S."/>
            <person name="Rakitin A.L."/>
            <person name="Ravin N.V."/>
            <person name="Dedysh S.N."/>
        </authorList>
    </citation>
    <scope>NUCLEOTIDE SEQUENCE [LARGE SCALE GENOMIC DNA]</scope>
    <source>
        <strain evidence="11">AF10</strain>
    </source>
</reference>